<proteinExistence type="predicted"/>
<dbReference type="AlphaFoldDB" id="A0A060PU51"/>
<evidence type="ECO:0000313" key="3">
    <source>
        <dbReference type="Proteomes" id="UP000031662"/>
    </source>
</evidence>
<dbReference type="Pfam" id="PF01464">
    <property type="entry name" value="SLT"/>
    <property type="match status" value="1"/>
</dbReference>
<name>A0A060PU51_HELPX</name>
<dbReference type="HOGENOM" id="CLU_134334_0_0_7"/>
<reference evidence="2 3" key="1">
    <citation type="submission" date="2013-11" db="EMBL/GenBank/DDBJ databases">
        <title>Estimation of Helicobacter pylori bacteriophage ecology using H. pylori isolates.</title>
        <authorList>
            <person name="Uchiyama J."/>
            <person name="Takemura-Uchiyama I."/>
            <person name="Ujihara T."/>
            <person name="Matsuzaki S."/>
        </authorList>
    </citation>
    <scope>NUCLEOTIDE SEQUENCE [LARGE SCALE GENOMIC DNA]</scope>
    <source>
        <strain evidence="2 3">NY40</strain>
    </source>
</reference>
<dbReference type="InterPro" id="IPR008258">
    <property type="entry name" value="Transglycosylase_SLT_dom_1"/>
</dbReference>
<sequence length="169" mass="19638">MFEKWIGLTLLLNSLAYPCQKVTISFKQYENLIQIHQKGCDNEVLCRTLISIALLESSLGLNNKREISLKDTSYSMFHITLNTAKKFYPTYSKKLLKFKLLNDVGFAIQLAKQILKENFDYYKQKHPNKSVYQIVEMAVGAYNGGMKHDPNGAYVKKFRCIYSQVRYNE</sequence>
<organism evidence="2 3">
    <name type="scientific">Helicobacter pylori NY40</name>
    <dbReference type="NCBI Taxonomy" id="1426844"/>
    <lineage>
        <taxon>Bacteria</taxon>
        <taxon>Pseudomonadati</taxon>
        <taxon>Campylobacterota</taxon>
        <taxon>Epsilonproteobacteria</taxon>
        <taxon>Campylobacterales</taxon>
        <taxon>Helicobacteraceae</taxon>
        <taxon>Helicobacter</taxon>
    </lineage>
</organism>
<dbReference type="RefSeq" id="WP_000462189.1">
    <property type="nucleotide sequence ID" value="NZ_AP014523.1"/>
</dbReference>
<feature type="domain" description="Transglycosylase SLT" evidence="1">
    <location>
        <begin position="35"/>
        <end position="148"/>
    </location>
</feature>
<evidence type="ECO:0000313" key="2">
    <source>
        <dbReference type="EMBL" id="BAO98200.1"/>
    </source>
</evidence>
<accession>A0A060PU51</accession>
<evidence type="ECO:0000259" key="1">
    <source>
        <dbReference type="Pfam" id="PF01464"/>
    </source>
</evidence>
<dbReference type="Gene3D" id="1.10.530.10">
    <property type="match status" value="1"/>
</dbReference>
<gene>
    <name evidence="2" type="ORF">NY40_1193</name>
</gene>
<protein>
    <submittedName>
        <fullName evidence="2">Cag pathogenicity island protein Gamma</fullName>
    </submittedName>
</protein>
<dbReference type="Proteomes" id="UP000031662">
    <property type="component" value="Chromosome"/>
</dbReference>
<dbReference type="EMBL" id="AP014523">
    <property type="protein sequence ID" value="BAO98200.1"/>
    <property type="molecule type" value="Genomic_DNA"/>
</dbReference>